<keyword evidence="2" id="KW-0472">Membrane</keyword>
<evidence type="ECO:0000313" key="4">
    <source>
        <dbReference type="Proteomes" id="UP001620295"/>
    </source>
</evidence>
<gene>
    <name evidence="3" type="ORF">ACI2L5_30835</name>
</gene>
<dbReference type="Pfam" id="PF17258">
    <property type="entry name" value="DUF5324"/>
    <property type="match status" value="1"/>
</dbReference>
<evidence type="ECO:0000313" key="3">
    <source>
        <dbReference type="EMBL" id="MFK4269302.1"/>
    </source>
</evidence>
<feature type="region of interest" description="Disordered" evidence="1">
    <location>
        <begin position="197"/>
        <end position="235"/>
    </location>
</feature>
<name>A0ABW8LTR4_9ACTN</name>
<comment type="caution">
    <text evidence="3">The sequence shown here is derived from an EMBL/GenBank/DDBJ whole genome shotgun (WGS) entry which is preliminary data.</text>
</comment>
<dbReference type="RefSeq" id="WP_358637782.1">
    <property type="nucleotide sequence ID" value="NZ_JBFACG010000012.1"/>
</dbReference>
<keyword evidence="2" id="KW-0812">Transmembrane</keyword>
<protein>
    <submittedName>
        <fullName evidence="3">DUF5324 family protein</fullName>
    </submittedName>
</protein>
<dbReference type="InterPro" id="IPR035214">
    <property type="entry name" value="DUF5324"/>
</dbReference>
<feature type="compositionally biased region" description="Polar residues" evidence="1">
    <location>
        <begin position="226"/>
        <end position="235"/>
    </location>
</feature>
<dbReference type="EMBL" id="JBJDQH010000011">
    <property type="protein sequence ID" value="MFK4269302.1"/>
    <property type="molecule type" value="Genomic_DNA"/>
</dbReference>
<sequence length="235" mass="25345">MTRMESVRAATGTAKGSVLHAAEVVAPYAGTAKDAATRYAHTARVRLGPKVSHAAHQARYTAGNQYHVHIAPRLTQARGTLPRGVDDAATRAAARTRKAAREAARYTAPRVQHAVAEARATAGPVCEEAVTRSAAALAALRDHVTAADIHKLARRRRRRDRTGRIAKRTAFVGLVGAGIFTAWKWWDRQANPDWLVEPPAATELSGREPLTSVDGSDQSALDPEAQTKQANENDR</sequence>
<dbReference type="Proteomes" id="UP001620295">
    <property type="component" value="Unassembled WGS sequence"/>
</dbReference>
<reference evidence="3 4" key="1">
    <citation type="submission" date="2024-11" db="EMBL/GenBank/DDBJ databases">
        <title>The Natural Products Discovery Center: Release of the First 8490 Sequenced Strains for Exploring Actinobacteria Biosynthetic Diversity.</title>
        <authorList>
            <person name="Kalkreuter E."/>
            <person name="Kautsar S.A."/>
            <person name="Yang D."/>
            <person name="Bader C.D."/>
            <person name="Teijaro C.N."/>
            <person name="Fluegel L."/>
            <person name="Davis C.M."/>
            <person name="Simpson J.R."/>
            <person name="Lauterbach L."/>
            <person name="Steele A.D."/>
            <person name="Gui C."/>
            <person name="Meng S."/>
            <person name="Li G."/>
            <person name="Viehrig K."/>
            <person name="Ye F."/>
            <person name="Su P."/>
            <person name="Kiefer A.F."/>
            <person name="Nichols A."/>
            <person name="Cepeda A.J."/>
            <person name="Yan W."/>
            <person name="Fan B."/>
            <person name="Jiang Y."/>
            <person name="Adhikari A."/>
            <person name="Zheng C.-J."/>
            <person name="Schuster L."/>
            <person name="Cowan T.M."/>
            <person name="Smanski M.J."/>
            <person name="Chevrette M.G."/>
            <person name="De Carvalho L.P.S."/>
            <person name="Shen B."/>
        </authorList>
    </citation>
    <scope>NUCLEOTIDE SEQUENCE [LARGE SCALE GENOMIC DNA]</scope>
    <source>
        <strain evidence="3 4">NPDC020863</strain>
    </source>
</reference>
<keyword evidence="2" id="KW-1133">Transmembrane helix</keyword>
<organism evidence="3 4">
    <name type="scientific">Streptomyces milbemycinicus</name>
    <dbReference type="NCBI Taxonomy" id="476552"/>
    <lineage>
        <taxon>Bacteria</taxon>
        <taxon>Bacillati</taxon>
        <taxon>Actinomycetota</taxon>
        <taxon>Actinomycetes</taxon>
        <taxon>Kitasatosporales</taxon>
        <taxon>Streptomycetaceae</taxon>
        <taxon>Streptomyces</taxon>
    </lineage>
</organism>
<evidence type="ECO:0000256" key="2">
    <source>
        <dbReference type="SAM" id="Phobius"/>
    </source>
</evidence>
<accession>A0ABW8LTR4</accession>
<evidence type="ECO:0000256" key="1">
    <source>
        <dbReference type="SAM" id="MobiDB-lite"/>
    </source>
</evidence>
<proteinExistence type="predicted"/>
<keyword evidence="4" id="KW-1185">Reference proteome</keyword>
<feature type="transmembrane region" description="Helical" evidence="2">
    <location>
        <begin position="165"/>
        <end position="186"/>
    </location>
</feature>